<dbReference type="EMBL" id="NIRR01000004">
    <property type="protein sequence ID" value="OWP64298.1"/>
    <property type="molecule type" value="Genomic_DNA"/>
</dbReference>
<name>A0A246FNJ1_9BACT</name>
<dbReference type="RefSeq" id="WP_088463254.1">
    <property type="nucleotide sequence ID" value="NZ_NIRR01000004.1"/>
</dbReference>
<protein>
    <submittedName>
        <fullName evidence="2">Uncharacterized protein</fullName>
    </submittedName>
</protein>
<proteinExistence type="predicted"/>
<accession>A0A246FNJ1</accession>
<organism evidence="2 3">
    <name type="scientific">Hymenobacter amundsenii</name>
    <dbReference type="NCBI Taxonomy" id="2006685"/>
    <lineage>
        <taxon>Bacteria</taxon>
        <taxon>Pseudomonadati</taxon>
        <taxon>Bacteroidota</taxon>
        <taxon>Cytophagia</taxon>
        <taxon>Cytophagales</taxon>
        <taxon>Hymenobacteraceae</taxon>
        <taxon>Hymenobacter</taxon>
    </lineage>
</organism>
<feature type="compositionally biased region" description="Polar residues" evidence="1">
    <location>
        <begin position="11"/>
        <end position="26"/>
    </location>
</feature>
<dbReference type="Proteomes" id="UP000197277">
    <property type="component" value="Unassembled WGS sequence"/>
</dbReference>
<dbReference type="AlphaFoldDB" id="A0A246FNJ1"/>
<evidence type="ECO:0000313" key="2">
    <source>
        <dbReference type="EMBL" id="OWP64298.1"/>
    </source>
</evidence>
<evidence type="ECO:0000256" key="1">
    <source>
        <dbReference type="SAM" id="MobiDB-lite"/>
    </source>
</evidence>
<gene>
    <name evidence="2" type="ORF">CDA63_04465</name>
</gene>
<sequence>MKKTFEDESDALSTSPSKPTTAQDSAITPPHTENKEAPAPNKSNTASQGEDGTPVPTEGNGTPDYSHIEVKTESDLPTPDKAGGSATAPESGGGYSG</sequence>
<feature type="compositionally biased region" description="Polar residues" evidence="1">
    <location>
        <begin position="41"/>
        <end position="50"/>
    </location>
</feature>
<comment type="caution">
    <text evidence="2">The sequence shown here is derived from an EMBL/GenBank/DDBJ whole genome shotgun (WGS) entry which is preliminary data.</text>
</comment>
<keyword evidence="3" id="KW-1185">Reference proteome</keyword>
<reference evidence="2 3" key="1">
    <citation type="submission" date="2017-06" db="EMBL/GenBank/DDBJ databases">
        <title>Hymenobacter amundsenii sp. nov. isolated from regoliths in Antarctica.</title>
        <authorList>
            <person name="Sedlacek I."/>
            <person name="Kralova S."/>
            <person name="Pantucek R."/>
            <person name="Svec P."/>
            <person name="Holochova P."/>
            <person name="Stankova E."/>
            <person name="Vrbovska V."/>
            <person name="Busse H.-J."/>
        </authorList>
    </citation>
    <scope>NUCLEOTIDE SEQUENCE [LARGE SCALE GENOMIC DNA]</scope>
    <source>
        <strain evidence="2 3">CCM 8682</strain>
    </source>
</reference>
<dbReference type="OrthoDB" id="1525133at2"/>
<evidence type="ECO:0000313" key="3">
    <source>
        <dbReference type="Proteomes" id="UP000197277"/>
    </source>
</evidence>
<feature type="region of interest" description="Disordered" evidence="1">
    <location>
        <begin position="1"/>
        <end position="97"/>
    </location>
</feature>